<dbReference type="OrthoDB" id="5241691at2759"/>
<dbReference type="AlphaFoldDB" id="A0A423WAH3"/>
<name>A0A423WAH3_9PEZI</name>
<feature type="region of interest" description="Disordered" evidence="1">
    <location>
        <begin position="299"/>
        <end position="338"/>
    </location>
</feature>
<keyword evidence="2" id="KW-0812">Transmembrane</keyword>
<protein>
    <submittedName>
        <fullName evidence="3">Uncharacterized protein</fullName>
    </submittedName>
</protein>
<organism evidence="3 4">
    <name type="scientific">Cytospora schulzeri</name>
    <dbReference type="NCBI Taxonomy" id="448051"/>
    <lineage>
        <taxon>Eukaryota</taxon>
        <taxon>Fungi</taxon>
        <taxon>Dikarya</taxon>
        <taxon>Ascomycota</taxon>
        <taxon>Pezizomycotina</taxon>
        <taxon>Sordariomycetes</taxon>
        <taxon>Sordariomycetidae</taxon>
        <taxon>Diaporthales</taxon>
        <taxon>Cytosporaceae</taxon>
        <taxon>Cytospora</taxon>
    </lineage>
</organism>
<keyword evidence="4" id="KW-1185">Reference proteome</keyword>
<evidence type="ECO:0000256" key="1">
    <source>
        <dbReference type="SAM" id="MobiDB-lite"/>
    </source>
</evidence>
<feature type="compositionally biased region" description="Gly residues" evidence="1">
    <location>
        <begin position="194"/>
        <end position="212"/>
    </location>
</feature>
<reference evidence="3 4" key="1">
    <citation type="submission" date="2015-09" db="EMBL/GenBank/DDBJ databases">
        <title>Host preference determinants of Valsa canker pathogens revealed by comparative genomics.</title>
        <authorList>
            <person name="Yin Z."/>
            <person name="Huang L."/>
        </authorList>
    </citation>
    <scope>NUCLEOTIDE SEQUENCE [LARGE SCALE GENOMIC DNA]</scope>
    <source>
        <strain evidence="3 4">03-1</strain>
    </source>
</reference>
<feature type="region of interest" description="Disordered" evidence="1">
    <location>
        <begin position="165"/>
        <end position="213"/>
    </location>
</feature>
<feature type="transmembrane region" description="Helical" evidence="2">
    <location>
        <begin position="222"/>
        <end position="245"/>
    </location>
</feature>
<keyword evidence="2" id="KW-1133">Transmembrane helix</keyword>
<feature type="compositionally biased region" description="Low complexity" evidence="1">
    <location>
        <begin position="184"/>
        <end position="193"/>
    </location>
</feature>
<keyword evidence="2" id="KW-0472">Membrane</keyword>
<evidence type="ECO:0000256" key="2">
    <source>
        <dbReference type="SAM" id="Phobius"/>
    </source>
</evidence>
<evidence type="ECO:0000313" key="3">
    <source>
        <dbReference type="EMBL" id="ROW00364.1"/>
    </source>
</evidence>
<comment type="caution">
    <text evidence="3">The sequence shown here is derived from an EMBL/GenBank/DDBJ whole genome shotgun (WGS) entry which is preliminary data.</text>
</comment>
<dbReference type="STRING" id="356882.A0A423WAH3"/>
<feature type="compositionally biased region" description="Basic and acidic residues" evidence="1">
    <location>
        <begin position="299"/>
        <end position="309"/>
    </location>
</feature>
<gene>
    <name evidence="3" type="ORF">VMCG_07243</name>
</gene>
<dbReference type="EMBL" id="LKEA01000021">
    <property type="protein sequence ID" value="ROW00364.1"/>
    <property type="molecule type" value="Genomic_DNA"/>
</dbReference>
<sequence length="338" mass="34951">MTNLGPLTTTFTATGPDCTSTYLGANNDNEWIQYGQPNTTQCVPPNFTAFDNYYYSPGICPSGYTYACSAGLASSVTQATCCPVGYYCRDDFNRDTDPFACASSFYSDTYFSAMFYHFTSETGVSTTGPVSTLSHTTTWFINASSSPAFYVEAYGPIVRRSAGDPEWGTTATSDPGSAAGGAGTATATAATSAGSGGLTGAESGGGGGGSSTGSGLSVGASVGIGVGVGLGCIVFIGCIAAAYIIGRRRRRGALKEEAALKSSDVTPYGDAVPVEGQVAELNSGWRPWELQAKEYRQVVEMDGQGHRSELGSNSAPVELPGEDSPTPPPSGYYGHERN</sequence>
<feature type="compositionally biased region" description="Low complexity" evidence="1">
    <location>
        <begin position="168"/>
        <end position="177"/>
    </location>
</feature>
<accession>A0A423WAH3</accession>
<evidence type="ECO:0000313" key="4">
    <source>
        <dbReference type="Proteomes" id="UP000283895"/>
    </source>
</evidence>
<dbReference type="Proteomes" id="UP000283895">
    <property type="component" value="Unassembled WGS sequence"/>
</dbReference>
<proteinExistence type="predicted"/>